<protein>
    <submittedName>
        <fullName evidence="1">Uncharacterized protein</fullName>
    </submittedName>
</protein>
<reference evidence="1" key="2">
    <citation type="submission" date="2021-04" db="EMBL/GenBank/DDBJ databases">
        <authorList>
            <person name="Dong X."/>
        </authorList>
    </citation>
    <scope>NUCLEOTIDE SEQUENCE</scope>
    <source>
        <strain evidence="1">LLY</strain>
    </source>
</reference>
<gene>
    <name evidence="1" type="ORF">KDK67_08770</name>
</gene>
<sequence>MNNFQEYFEHINNIAENGHFQMFILKSTASSQDEKKREIIPVDINGTVKELFSSILSKKCDNILENEDVTFRDYFLNEYNDDDFSIPYIKEEDLQSIGTFQPIISKIKDSDQLEHIRDFDEKTIDKLKSYAIYVTYLNEAKNATENCIFFRKYGSGFKLSKSRSNLLQYKNGRFDKLDGDVFKCDEFIDAIYYECIPDAD</sequence>
<accession>A0A9E4ZGB8</accession>
<name>A0A9E4ZGB8_9EURY</name>
<reference evidence="1" key="1">
    <citation type="journal article" date="2021" name="mSystems">
        <title>Bacteria and Archaea Synergistically Convert Glycine Betaine to Biogenic Methane in the Formosa Cold Seep of the South China Sea.</title>
        <authorList>
            <person name="Li L."/>
            <person name="Zhang W."/>
            <person name="Zhang S."/>
            <person name="Song L."/>
            <person name="Sun Q."/>
            <person name="Zhang H."/>
            <person name="Xiang H."/>
            <person name="Dong X."/>
        </authorList>
    </citation>
    <scope>NUCLEOTIDE SEQUENCE</scope>
    <source>
        <strain evidence="1">LLY</strain>
    </source>
</reference>
<evidence type="ECO:0000313" key="1">
    <source>
        <dbReference type="EMBL" id="MCM1987076.1"/>
    </source>
</evidence>
<dbReference type="AlphaFoldDB" id="A0A9E4ZGB8"/>
<proteinExistence type="predicted"/>
<keyword evidence="2" id="KW-1185">Reference proteome</keyword>
<dbReference type="RefSeq" id="WP_250868424.1">
    <property type="nucleotide sequence ID" value="NZ_JAGSOI010000034.1"/>
</dbReference>
<evidence type="ECO:0000313" key="2">
    <source>
        <dbReference type="Proteomes" id="UP001056766"/>
    </source>
</evidence>
<dbReference type="Proteomes" id="UP001056766">
    <property type="component" value="Unassembled WGS sequence"/>
</dbReference>
<dbReference type="EMBL" id="JAGSOI010000034">
    <property type="protein sequence ID" value="MCM1987076.1"/>
    <property type="molecule type" value="Genomic_DNA"/>
</dbReference>
<organism evidence="1 2">
    <name type="scientific">Methanococcoides seepicolus</name>
    <dbReference type="NCBI Taxonomy" id="2828780"/>
    <lineage>
        <taxon>Archaea</taxon>
        <taxon>Methanobacteriati</taxon>
        <taxon>Methanobacteriota</taxon>
        <taxon>Stenosarchaea group</taxon>
        <taxon>Methanomicrobia</taxon>
        <taxon>Methanosarcinales</taxon>
        <taxon>Methanosarcinaceae</taxon>
        <taxon>Methanococcoides</taxon>
    </lineage>
</organism>
<comment type="caution">
    <text evidence="1">The sequence shown here is derived from an EMBL/GenBank/DDBJ whole genome shotgun (WGS) entry which is preliminary data.</text>
</comment>